<dbReference type="Proteomes" id="UP001143747">
    <property type="component" value="Unassembled WGS sequence"/>
</dbReference>
<keyword evidence="1" id="KW-0812">Transmembrane</keyword>
<keyword evidence="3" id="KW-1185">Reference proteome</keyword>
<comment type="caution">
    <text evidence="2">The sequence shown here is derived from an EMBL/GenBank/DDBJ whole genome shotgun (WGS) entry which is preliminary data.</text>
</comment>
<sequence>MTASFLLSWPLSFLAGVLTPLGAVCVLPLYPGYLAFLAGQCAAGTRARPLYLGLCVTGGVLAASLLFGFIVITLFGLSADDVTFVISPLLFGVLAVVGVLMIVGLDFSRILPHIAVPGAASPYTAAVLFGLFFGLIALPCNPAGIVVLFALSATVTAFLDNFVNFIFFGFGMALPLLLLSLLSEERTRRVTGFLTHRAVPIRIGSGIFMLAVSLYYLFLVFHIAG</sequence>
<evidence type="ECO:0000313" key="2">
    <source>
        <dbReference type="EMBL" id="MDE4908122.1"/>
    </source>
</evidence>
<reference evidence="2" key="1">
    <citation type="submission" date="2022-01" db="EMBL/GenBank/DDBJ databases">
        <title>Draft genome of Methanogenium marinum DSM 15558.</title>
        <authorList>
            <person name="Chen S.-C."/>
            <person name="You Y.-T."/>
        </authorList>
    </citation>
    <scope>NUCLEOTIDE SEQUENCE</scope>
    <source>
        <strain evidence="2">DSM 15558</strain>
    </source>
</reference>
<evidence type="ECO:0000256" key="1">
    <source>
        <dbReference type="SAM" id="Phobius"/>
    </source>
</evidence>
<keyword evidence="1" id="KW-0472">Membrane</keyword>
<gene>
    <name evidence="2" type="ORF">L0665_05805</name>
</gene>
<feature type="transmembrane region" description="Helical" evidence="1">
    <location>
        <begin position="203"/>
        <end position="224"/>
    </location>
</feature>
<name>A0A9Q4KU70_9EURY</name>
<organism evidence="2 3">
    <name type="scientific">Methanogenium marinum</name>
    <dbReference type="NCBI Taxonomy" id="348610"/>
    <lineage>
        <taxon>Archaea</taxon>
        <taxon>Methanobacteriati</taxon>
        <taxon>Methanobacteriota</taxon>
        <taxon>Stenosarchaea group</taxon>
        <taxon>Methanomicrobia</taxon>
        <taxon>Methanomicrobiales</taxon>
        <taxon>Methanomicrobiaceae</taxon>
        <taxon>Methanogenium</taxon>
    </lineage>
</organism>
<dbReference type="AlphaFoldDB" id="A0A9Q4KU70"/>
<feature type="transmembrane region" description="Helical" evidence="1">
    <location>
        <begin position="50"/>
        <end position="76"/>
    </location>
</feature>
<feature type="transmembrane region" description="Helical" evidence="1">
    <location>
        <begin position="162"/>
        <end position="182"/>
    </location>
</feature>
<proteinExistence type="predicted"/>
<accession>A0A9Q4KU70</accession>
<protein>
    <submittedName>
        <fullName evidence="2">Cytochrome c biogenesis protein CcdA</fullName>
    </submittedName>
</protein>
<keyword evidence="1" id="KW-1133">Transmembrane helix</keyword>
<evidence type="ECO:0000313" key="3">
    <source>
        <dbReference type="Proteomes" id="UP001143747"/>
    </source>
</evidence>
<feature type="transmembrane region" description="Helical" evidence="1">
    <location>
        <begin position="82"/>
        <end position="105"/>
    </location>
</feature>
<feature type="transmembrane region" description="Helical" evidence="1">
    <location>
        <begin position="126"/>
        <end position="150"/>
    </location>
</feature>
<dbReference type="RefSeq" id="WP_274924758.1">
    <property type="nucleotide sequence ID" value="NZ_JAKELO010000002.1"/>
</dbReference>
<feature type="transmembrane region" description="Helical" evidence="1">
    <location>
        <begin position="12"/>
        <end position="38"/>
    </location>
</feature>
<dbReference type="EMBL" id="JAKELO010000002">
    <property type="protein sequence ID" value="MDE4908122.1"/>
    <property type="molecule type" value="Genomic_DNA"/>
</dbReference>